<reference evidence="2" key="2">
    <citation type="submission" date="2020-04" db="EMBL/GenBank/DDBJ databases">
        <authorList>
            <consortium name="NCBI Genome Project"/>
        </authorList>
    </citation>
    <scope>NUCLEOTIDE SEQUENCE</scope>
    <source>
        <strain evidence="2">CBS 342.82</strain>
    </source>
</reference>
<proteinExistence type="predicted"/>
<organism evidence="2">
    <name type="scientific">Dissoconium aciculare CBS 342.82</name>
    <dbReference type="NCBI Taxonomy" id="1314786"/>
    <lineage>
        <taxon>Eukaryota</taxon>
        <taxon>Fungi</taxon>
        <taxon>Dikarya</taxon>
        <taxon>Ascomycota</taxon>
        <taxon>Pezizomycotina</taxon>
        <taxon>Dothideomycetes</taxon>
        <taxon>Dothideomycetidae</taxon>
        <taxon>Mycosphaerellales</taxon>
        <taxon>Dissoconiaceae</taxon>
        <taxon>Dissoconium</taxon>
    </lineage>
</organism>
<reference evidence="2" key="3">
    <citation type="submission" date="2025-08" db="UniProtKB">
        <authorList>
            <consortium name="RefSeq"/>
        </authorList>
    </citation>
    <scope>IDENTIFICATION</scope>
    <source>
        <strain evidence="2">CBS 342.82</strain>
    </source>
</reference>
<evidence type="ECO:0000313" key="1">
    <source>
        <dbReference type="Proteomes" id="UP000504637"/>
    </source>
</evidence>
<gene>
    <name evidence="2" type="ORF">K489DRAFT_231136</name>
</gene>
<evidence type="ECO:0000313" key="2">
    <source>
        <dbReference type="RefSeq" id="XP_033459084.1"/>
    </source>
</evidence>
<sequence>MIYPLRRIMDRTTLLSLEPRHTALDWTGLETVYGPRPPSSVLQLGSFIIMYGGIPPRNLPSPGGMPHHDHADHLHQSIQSIQSIHQSIQSINQSNPSINSNQFNPSPGRTRTHTRTHVNIVMGWLAGYSSSSFLAQQSDSSDVSRIFILLSSSSQYLQLSLRCTGYDTRLHTSYVYVYSNA</sequence>
<dbReference type="Proteomes" id="UP000504637">
    <property type="component" value="Unplaced"/>
</dbReference>
<name>A0A6J3M2B4_9PEZI</name>
<reference evidence="2" key="1">
    <citation type="submission" date="2020-01" db="EMBL/GenBank/DDBJ databases">
        <authorList>
            <consortium name="DOE Joint Genome Institute"/>
            <person name="Haridas S."/>
            <person name="Albert R."/>
            <person name="Binder M."/>
            <person name="Bloem J."/>
            <person name="Labutti K."/>
            <person name="Salamov A."/>
            <person name="Andreopoulos B."/>
            <person name="Baker S.E."/>
            <person name="Barry K."/>
            <person name="Bills G."/>
            <person name="Bluhm B.H."/>
            <person name="Cannon C."/>
            <person name="Castanera R."/>
            <person name="Culley D.E."/>
            <person name="Daum C."/>
            <person name="Ezra D."/>
            <person name="Gonzalez J.B."/>
            <person name="Henrissat B."/>
            <person name="Kuo A."/>
            <person name="Liang C."/>
            <person name="Lipzen A."/>
            <person name="Lutzoni F."/>
            <person name="Magnuson J."/>
            <person name="Mondo S."/>
            <person name="Nolan M."/>
            <person name="Ohm R."/>
            <person name="Pangilinan J."/>
            <person name="Park H.-J."/>
            <person name="Ramirez L."/>
            <person name="Alfaro M."/>
            <person name="Sun H."/>
            <person name="Tritt A."/>
            <person name="Yoshinaga Y."/>
            <person name="Zwiers L.-H."/>
            <person name="Turgeon B.G."/>
            <person name="Goodwin S.B."/>
            <person name="Spatafora J.W."/>
            <person name="Crous P.W."/>
            <person name="Grigoriev I.V."/>
        </authorList>
    </citation>
    <scope>NUCLEOTIDE SEQUENCE</scope>
    <source>
        <strain evidence="2">CBS 342.82</strain>
    </source>
</reference>
<dbReference type="RefSeq" id="XP_033459084.1">
    <property type="nucleotide sequence ID" value="XM_033599814.1"/>
</dbReference>
<protein>
    <submittedName>
        <fullName evidence="2">Uncharacterized protein</fullName>
    </submittedName>
</protein>
<dbReference type="GeneID" id="54357613"/>
<accession>A0A6J3M2B4</accession>
<keyword evidence="1" id="KW-1185">Reference proteome</keyword>
<dbReference type="AlphaFoldDB" id="A0A6J3M2B4"/>